<keyword evidence="9" id="KW-1015">Disulfide bond</keyword>
<dbReference type="GO" id="GO:0005737">
    <property type="term" value="C:cytoplasm"/>
    <property type="evidence" value="ECO:0007669"/>
    <property type="project" value="TreeGrafter"/>
</dbReference>
<dbReference type="GO" id="GO:0005044">
    <property type="term" value="F:scavenger receptor activity"/>
    <property type="evidence" value="ECO:0007669"/>
    <property type="project" value="TreeGrafter"/>
</dbReference>
<keyword evidence="8" id="KW-0472">Membrane</keyword>
<keyword evidence="3" id="KW-1003">Cell membrane</keyword>
<evidence type="ECO:0000256" key="2">
    <source>
        <dbReference type="ARBA" id="ARBA00010532"/>
    </source>
</evidence>
<dbReference type="EMBL" id="KP963705">
    <property type="protein sequence ID" value="ALG36153.1"/>
    <property type="molecule type" value="mRNA"/>
</dbReference>
<evidence type="ECO:0000256" key="3">
    <source>
        <dbReference type="ARBA" id="ARBA00022475"/>
    </source>
</evidence>
<accession>A0A0N9JZG7</accession>
<proteinExistence type="evidence at transcript level"/>
<dbReference type="GO" id="GO:0007608">
    <property type="term" value="P:sensory perception of smell"/>
    <property type="evidence" value="ECO:0007669"/>
    <property type="project" value="UniProtKB-KW"/>
</dbReference>
<evidence type="ECO:0000256" key="11">
    <source>
        <dbReference type="ARBA" id="ARBA00023180"/>
    </source>
</evidence>
<dbReference type="PANTHER" id="PTHR11923:SF69">
    <property type="entry name" value="SENSORY NEURON MEMBRANE PROTEIN 1"/>
    <property type="match status" value="1"/>
</dbReference>
<organism evidence="12">
    <name type="scientific">Sclerodermus sp. MQW-2015</name>
    <dbReference type="NCBI Taxonomy" id="1729718"/>
    <lineage>
        <taxon>Eukaryota</taxon>
        <taxon>Metazoa</taxon>
        <taxon>Ecdysozoa</taxon>
        <taxon>Arthropoda</taxon>
        <taxon>Hexapoda</taxon>
        <taxon>Insecta</taxon>
        <taxon>Pterygota</taxon>
        <taxon>Neoptera</taxon>
        <taxon>Endopterygota</taxon>
        <taxon>Hymenoptera</taxon>
        <taxon>Apocrita</taxon>
        <taxon>Aculeata</taxon>
        <taxon>Chrysidoidea</taxon>
        <taxon>Bethylidae</taxon>
        <taxon>Scleroderminae</taxon>
        <taxon>Sclerodermus</taxon>
    </lineage>
</organism>
<keyword evidence="11" id="KW-0325">Glycoprotein</keyword>
<dbReference type="AlphaFoldDB" id="A0A0N9JZG7"/>
<keyword evidence="6" id="KW-0552">Olfaction</keyword>
<evidence type="ECO:0000256" key="7">
    <source>
        <dbReference type="ARBA" id="ARBA00022989"/>
    </source>
</evidence>
<evidence type="ECO:0000256" key="10">
    <source>
        <dbReference type="ARBA" id="ARBA00023170"/>
    </source>
</evidence>
<reference evidence="12" key="2">
    <citation type="submission" date="2015-03" db="EMBL/GenBank/DDBJ databases">
        <authorList>
            <person name="Murphy D."/>
        </authorList>
    </citation>
    <scope>NUCLEOTIDE SEQUENCE</scope>
</reference>
<dbReference type="InterPro" id="IPR002159">
    <property type="entry name" value="CD36_fam"/>
</dbReference>
<reference evidence="12" key="1">
    <citation type="journal article" date="2015" name="Comp. Biochem. Physiol. Part D Genomics Proteomics">
        <title>Analysis of antennal transcriptome and odorant binding protein expression profiles of the recently identified parasitoid wasp, Sclerodermus sp.</title>
        <authorList>
            <person name="Zhou C.X."/>
            <person name="Min S.F."/>
            <person name="Yan-Long T."/>
            <person name="Wang M.Q."/>
        </authorList>
    </citation>
    <scope>NUCLEOTIDE SEQUENCE</scope>
</reference>
<sequence length="91" mass="10437">MSEPHFLHGDQKLLGYAQGLTPNEELHSTFIIIEPITGIMLSWQSRLQLNMKLIKIDTHLLSNISEGYIPIIWFDRVRLNSLSSILVSYIS</sequence>
<dbReference type="GO" id="GO:0005886">
    <property type="term" value="C:plasma membrane"/>
    <property type="evidence" value="ECO:0007669"/>
    <property type="project" value="UniProtKB-SubCell"/>
</dbReference>
<evidence type="ECO:0000256" key="8">
    <source>
        <dbReference type="ARBA" id="ARBA00023136"/>
    </source>
</evidence>
<dbReference type="PANTHER" id="PTHR11923">
    <property type="entry name" value="SCAVENGER RECEPTOR CLASS B TYPE-1 SR-B1"/>
    <property type="match status" value="1"/>
</dbReference>
<evidence type="ECO:0000256" key="4">
    <source>
        <dbReference type="ARBA" id="ARBA00022606"/>
    </source>
</evidence>
<evidence type="ECO:0000256" key="1">
    <source>
        <dbReference type="ARBA" id="ARBA00004651"/>
    </source>
</evidence>
<keyword evidence="10" id="KW-0675">Receptor</keyword>
<evidence type="ECO:0000256" key="6">
    <source>
        <dbReference type="ARBA" id="ARBA00022725"/>
    </source>
</evidence>
<keyword evidence="5" id="KW-0812">Transmembrane</keyword>
<keyword evidence="4" id="KW-0716">Sensory transduction</keyword>
<evidence type="ECO:0000256" key="9">
    <source>
        <dbReference type="ARBA" id="ARBA00023157"/>
    </source>
</evidence>
<comment type="subcellular location">
    <subcellularLocation>
        <location evidence="1">Cell membrane</location>
        <topology evidence="1">Multi-pass membrane protein</topology>
    </subcellularLocation>
</comment>
<evidence type="ECO:0000256" key="5">
    <source>
        <dbReference type="ARBA" id="ARBA00022692"/>
    </source>
</evidence>
<name>A0A0N9JZG7_9HYME</name>
<gene>
    <name evidence="12" type="primary">SNMP2</name>
</gene>
<comment type="similarity">
    <text evidence="2">Belongs to the CD36 family.</text>
</comment>
<evidence type="ECO:0000313" key="12">
    <source>
        <dbReference type="EMBL" id="ALG36153.1"/>
    </source>
</evidence>
<keyword evidence="7" id="KW-1133">Transmembrane helix</keyword>
<dbReference type="Pfam" id="PF01130">
    <property type="entry name" value="CD36"/>
    <property type="match status" value="1"/>
</dbReference>
<protein>
    <submittedName>
        <fullName evidence="12">Sensory neuron membrane protein 2</fullName>
    </submittedName>
</protein>